<protein>
    <submittedName>
        <fullName evidence="1">Uncharacterized protein</fullName>
    </submittedName>
</protein>
<evidence type="ECO:0000313" key="2">
    <source>
        <dbReference type="Proteomes" id="UP000178684"/>
    </source>
</evidence>
<proteinExistence type="predicted"/>
<accession>A0A1F5X4L1</accession>
<dbReference type="EMBL" id="MFIE01000012">
    <property type="protein sequence ID" value="OGF82829.1"/>
    <property type="molecule type" value="Genomic_DNA"/>
</dbReference>
<reference evidence="1 2" key="1">
    <citation type="journal article" date="2016" name="Nat. Commun.">
        <title>Thousands of microbial genomes shed light on interconnected biogeochemical processes in an aquifer system.</title>
        <authorList>
            <person name="Anantharaman K."/>
            <person name="Brown C.T."/>
            <person name="Hug L.A."/>
            <person name="Sharon I."/>
            <person name="Castelle C.J."/>
            <person name="Probst A.J."/>
            <person name="Thomas B.C."/>
            <person name="Singh A."/>
            <person name="Wilkins M.J."/>
            <person name="Karaoz U."/>
            <person name="Brodie E.L."/>
            <person name="Williams K.H."/>
            <person name="Hubbard S.S."/>
            <person name="Banfield J.F."/>
        </authorList>
    </citation>
    <scope>NUCLEOTIDE SEQUENCE [LARGE SCALE GENOMIC DNA]</scope>
</reference>
<name>A0A1F5X4L1_9BACT</name>
<comment type="caution">
    <text evidence="1">The sequence shown here is derived from an EMBL/GenBank/DDBJ whole genome shotgun (WGS) entry which is preliminary data.</text>
</comment>
<evidence type="ECO:0000313" key="1">
    <source>
        <dbReference type="EMBL" id="OGF82829.1"/>
    </source>
</evidence>
<organism evidence="1 2">
    <name type="scientific">Candidatus Giovannonibacteria bacterium RIFCSPLOWO2_01_FULL_46_13</name>
    <dbReference type="NCBI Taxonomy" id="1798352"/>
    <lineage>
        <taxon>Bacteria</taxon>
        <taxon>Candidatus Giovannoniibacteriota</taxon>
    </lineage>
</organism>
<sequence length="90" mass="9744">MSGFSSNERDDELARKIGGIRGVGLAREAKLVTAGKLQELLLEAVTAIIAENAKPGAKVDAELVKLLGEADAFFSSFAVRVHEYLEREKK</sequence>
<dbReference type="Proteomes" id="UP000178684">
    <property type="component" value="Unassembled WGS sequence"/>
</dbReference>
<dbReference type="AlphaFoldDB" id="A0A1F5X4L1"/>
<gene>
    <name evidence="1" type="ORF">A3B18_00230</name>
</gene>